<dbReference type="AlphaFoldDB" id="A0A9W6FD62"/>
<gene>
    <name evidence="2" type="ORF">Selli1_28660</name>
</gene>
<feature type="domain" description="Metallo-beta-lactamase" evidence="1">
    <location>
        <begin position="16"/>
        <end position="92"/>
    </location>
</feature>
<evidence type="ECO:0000259" key="1">
    <source>
        <dbReference type="Pfam" id="PF00753"/>
    </source>
</evidence>
<dbReference type="SUPFAM" id="SSF56281">
    <property type="entry name" value="Metallo-hydrolase/oxidoreductase"/>
    <property type="match status" value="1"/>
</dbReference>
<proteinExistence type="predicted"/>
<name>A0A9W6FD62_9FIRM</name>
<evidence type="ECO:0000313" key="2">
    <source>
        <dbReference type="EMBL" id="GLG05692.1"/>
    </source>
</evidence>
<comment type="caution">
    <text evidence="2">The sequence shown here is derived from an EMBL/GenBank/DDBJ whole genome shotgun (WGS) entry which is preliminary data.</text>
</comment>
<dbReference type="Gene3D" id="3.60.15.10">
    <property type="entry name" value="Ribonuclease Z/Hydroxyacylglutathione hydrolase-like"/>
    <property type="match status" value="1"/>
</dbReference>
<dbReference type="RefSeq" id="WP_240577826.1">
    <property type="nucleotide sequence ID" value="NZ_BSBO01000034.1"/>
</dbReference>
<organism evidence="2 3">
    <name type="scientific">Sellimonas catena</name>
    <dbReference type="NCBI Taxonomy" id="2994035"/>
    <lineage>
        <taxon>Bacteria</taxon>
        <taxon>Bacillati</taxon>
        <taxon>Bacillota</taxon>
        <taxon>Clostridia</taxon>
        <taxon>Lachnospirales</taxon>
        <taxon>Lachnospiraceae</taxon>
        <taxon>Sellimonas</taxon>
    </lineage>
</organism>
<dbReference type="EMBL" id="BSBO01000034">
    <property type="protein sequence ID" value="GLG05692.1"/>
    <property type="molecule type" value="Genomic_DNA"/>
</dbReference>
<sequence>MTVKFLSSKGYTDPGANNGDCILIDTGSELVIFDCGCEEHADRVLDYMKKSGYSKAKLVLSHNDGDHFDGIPYLIEQDKISDIYTLLLLKYKDELLKRINDKRITRDSLTRRISEIFENIYSLSGLVKLRDIFTDTQVCPGVTIVGPDQEYALDAVAKRIDNRQGDTIDKETVVNAVSTQVKVKVGTNNLLLCGDSSYEAIKDKLEEYSLIQLPHHGKKEQADSIFEQKGSLGITYYVSDNTGNTNGGSKDLPKRGYVIKNTKTGDQICTGWNSSLTNIPVRSYFRGL</sequence>
<reference evidence="2 3" key="1">
    <citation type="journal article" date="2023" name="Int. J. Syst. Evol. Microbiol.">
        <title>Sellimonas catena sp. nov., isolated from human faeces.</title>
        <authorList>
            <person name="Hisatomi A."/>
            <person name="Ohkuma M."/>
            <person name="Sakamoto M."/>
        </authorList>
    </citation>
    <scope>NUCLEOTIDE SEQUENCE [LARGE SCALE GENOMIC DNA]</scope>
    <source>
        <strain evidence="2 3">12EGH17</strain>
    </source>
</reference>
<protein>
    <recommendedName>
        <fullName evidence="1">Metallo-beta-lactamase domain-containing protein</fullName>
    </recommendedName>
</protein>
<accession>A0A9W6FD62</accession>
<evidence type="ECO:0000313" key="3">
    <source>
        <dbReference type="Proteomes" id="UP001145145"/>
    </source>
</evidence>
<dbReference type="InterPro" id="IPR036866">
    <property type="entry name" value="RibonucZ/Hydroxyglut_hydro"/>
</dbReference>
<dbReference type="InterPro" id="IPR001279">
    <property type="entry name" value="Metallo-B-lactamas"/>
</dbReference>
<keyword evidence="3" id="KW-1185">Reference proteome</keyword>
<dbReference type="Proteomes" id="UP001145145">
    <property type="component" value="Unassembled WGS sequence"/>
</dbReference>
<dbReference type="Pfam" id="PF00753">
    <property type="entry name" value="Lactamase_B"/>
    <property type="match status" value="1"/>
</dbReference>